<gene>
    <name evidence="2" type="ORF">CYLTODRAFT_485555</name>
</gene>
<sequence>MWPTSGKLRDDVRIKKRQSAYTSEQIAQWLKAIDYPKVYSAEDIVTGTFPTTLDNIKIMQRLHMVKFPYENTEMHYSAGHDMTITFDALYNRLVENGKGSYCFGMNLFFREALVGLGYRVYSGAARVNAGERPDVPVNYTSIVHMVLFVQPGDDTTTYVVDVGFGGVGPSLPILLSSDPSNVVMGVSPTEHHRVVLINAHEDSSIEDPGYTPDWALQFQHPGKPWTIVYTFTELEFFAEDYDAANFVVAHRANPGNIFWENIICLKHFWLTKEEAEKLGGGKEDMDSPATRYIGRIGMKGSLVRRHVGAESEVVAQTKTEKERREVLETICKLLVEEEDLKHIIGRLPALPLE</sequence>
<dbReference type="Pfam" id="PF00797">
    <property type="entry name" value="Acetyltransf_2"/>
    <property type="match status" value="1"/>
</dbReference>
<dbReference type="SUPFAM" id="SSF54001">
    <property type="entry name" value="Cysteine proteinases"/>
    <property type="match status" value="1"/>
</dbReference>
<dbReference type="OrthoDB" id="10260017at2759"/>
<dbReference type="Gene3D" id="3.30.2140.20">
    <property type="match status" value="1"/>
</dbReference>
<dbReference type="EMBL" id="KN880436">
    <property type="protein sequence ID" value="KIY73402.1"/>
    <property type="molecule type" value="Genomic_DNA"/>
</dbReference>
<dbReference type="Proteomes" id="UP000054007">
    <property type="component" value="Unassembled WGS sequence"/>
</dbReference>
<name>A0A0D7BSM2_9AGAR</name>
<proteinExistence type="inferred from homology"/>
<dbReference type="STRING" id="1314674.A0A0D7BSM2"/>
<evidence type="ECO:0000256" key="1">
    <source>
        <dbReference type="ARBA" id="ARBA00006547"/>
    </source>
</evidence>
<accession>A0A0D7BSM2</accession>
<dbReference type="GO" id="GO:0016407">
    <property type="term" value="F:acetyltransferase activity"/>
    <property type="evidence" value="ECO:0007669"/>
    <property type="project" value="InterPro"/>
</dbReference>
<dbReference type="PANTHER" id="PTHR11786">
    <property type="entry name" value="N-HYDROXYARYLAMINE O-ACETYLTRANSFERASE"/>
    <property type="match status" value="1"/>
</dbReference>
<dbReference type="PANTHER" id="PTHR11786:SF0">
    <property type="entry name" value="ARYLAMINE N-ACETYLTRANSFERASE 4-RELATED"/>
    <property type="match status" value="1"/>
</dbReference>
<dbReference type="InterPro" id="IPR038765">
    <property type="entry name" value="Papain-like_cys_pep_sf"/>
</dbReference>
<evidence type="ECO:0000313" key="3">
    <source>
        <dbReference type="Proteomes" id="UP000054007"/>
    </source>
</evidence>
<comment type="similarity">
    <text evidence="1">Belongs to the arylamine N-acetyltransferase family.</text>
</comment>
<dbReference type="InterPro" id="IPR053710">
    <property type="entry name" value="Arylamine_NAT_domain_sf"/>
</dbReference>
<keyword evidence="3" id="KW-1185">Reference proteome</keyword>
<dbReference type="InterPro" id="IPR001447">
    <property type="entry name" value="Arylamine_N-AcTrfase"/>
</dbReference>
<protein>
    <submittedName>
        <fullName evidence="2">Cysteine proteinase</fullName>
    </submittedName>
</protein>
<dbReference type="AlphaFoldDB" id="A0A0D7BSM2"/>
<reference evidence="2 3" key="1">
    <citation type="journal article" date="2015" name="Fungal Genet. Biol.">
        <title>Evolution of novel wood decay mechanisms in Agaricales revealed by the genome sequences of Fistulina hepatica and Cylindrobasidium torrendii.</title>
        <authorList>
            <person name="Floudas D."/>
            <person name="Held B.W."/>
            <person name="Riley R."/>
            <person name="Nagy L.G."/>
            <person name="Koehler G."/>
            <person name="Ransdell A.S."/>
            <person name="Younus H."/>
            <person name="Chow J."/>
            <person name="Chiniquy J."/>
            <person name="Lipzen A."/>
            <person name="Tritt A."/>
            <person name="Sun H."/>
            <person name="Haridas S."/>
            <person name="LaButti K."/>
            <person name="Ohm R.A."/>
            <person name="Kues U."/>
            <person name="Blanchette R.A."/>
            <person name="Grigoriev I.V."/>
            <person name="Minto R.E."/>
            <person name="Hibbett D.S."/>
        </authorList>
    </citation>
    <scope>NUCLEOTIDE SEQUENCE [LARGE SCALE GENOMIC DNA]</scope>
    <source>
        <strain evidence="2 3">FP15055 ss-10</strain>
    </source>
</reference>
<evidence type="ECO:0000313" key="2">
    <source>
        <dbReference type="EMBL" id="KIY73402.1"/>
    </source>
</evidence>
<organism evidence="2 3">
    <name type="scientific">Cylindrobasidium torrendii FP15055 ss-10</name>
    <dbReference type="NCBI Taxonomy" id="1314674"/>
    <lineage>
        <taxon>Eukaryota</taxon>
        <taxon>Fungi</taxon>
        <taxon>Dikarya</taxon>
        <taxon>Basidiomycota</taxon>
        <taxon>Agaricomycotina</taxon>
        <taxon>Agaricomycetes</taxon>
        <taxon>Agaricomycetidae</taxon>
        <taxon>Agaricales</taxon>
        <taxon>Marasmiineae</taxon>
        <taxon>Physalacriaceae</taxon>
        <taxon>Cylindrobasidium</taxon>
    </lineage>
</organism>